<dbReference type="EMBL" id="CP066167">
    <property type="protein sequence ID" value="QQD17006.1"/>
    <property type="molecule type" value="Genomic_DNA"/>
</dbReference>
<sequence>MQRFIVESYNVVMDSRKNPLRHLDLASQHYVMQVLAWMWSMVFSLAFLSVFHFHYVWGAHVLIFGGICFTVGVFRRAEKKQLQVNKAVQQQYSRASACAWQLDREA</sequence>
<dbReference type="AlphaFoldDB" id="A0A7T4QYC7"/>
<evidence type="ECO:0000313" key="2">
    <source>
        <dbReference type="EMBL" id="QQD17006.1"/>
    </source>
</evidence>
<keyword evidence="1" id="KW-0472">Membrane</keyword>
<feature type="transmembrane region" description="Helical" evidence="1">
    <location>
        <begin position="57"/>
        <end position="74"/>
    </location>
</feature>
<feature type="transmembrane region" description="Helical" evidence="1">
    <location>
        <begin position="30"/>
        <end position="51"/>
    </location>
</feature>
<proteinExistence type="predicted"/>
<dbReference type="RefSeq" id="WP_198568508.1">
    <property type="nucleotide sequence ID" value="NZ_CP066167.1"/>
</dbReference>
<keyword evidence="3" id="KW-1185">Reference proteome</keyword>
<evidence type="ECO:0000313" key="3">
    <source>
        <dbReference type="Proteomes" id="UP000596063"/>
    </source>
</evidence>
<reference evidence="2 3" key="1">
    <citation type="submission" date="2020-12" db="EMBL/GenBank/DDBJ databases">
        <authorList>
            <person name="Shan Y."/>
        </authorList>
    </citation>
    <scope>NUCLEOTIDE SEQUENCE [LARGE SCALE GENOMIC DNA]</scope>
    <source>
        <strain evidence="3">csc3.9</strain>
    </source>
</reference>
<accession>A0A7T4QYC7</accession>
<keyword evidence="1" id="KW-0812">Transmembrane</keyword>
<dbReference type="KEGG" id="snan:I6N98_11510"/>
<keyword evidence="1" id="KW-1133">Transmembrane helix</keyword>
<gene>
    <name evidence="2" type="ORF">I6N98_11510</name>
</gene>
<organism evidence="2 3">
    <name type="scientific">Spongiibacter nanhainus</name>
    <dbReference type="NCBI Taxonomy" id="2794344"/>
    <lineage>
        <taxon>Bacteria</taxon>
        <taxon>Pseudomonadati</taxon>
        <taxon>Pseudomonadota</taxon>
        <taxon>Gammaproteobacteria</taxon>
        <taxon>Cellvibrionales</taxon>
        <taxon>Spongiibacteraceae</taxon>
        <taxon>Spongiibacter</taxon>
    </lineage>
</organism>
<evidence type="ECO:0000256" key="1">
    <source>
        <dbReference type="SAM" id="Phobius"/>
    </source>
</evidence>
<protein>
    <submittedName>
        <fullName evidence="2">Uncharacterized protein</fullName>
    </submittedName>
</protein>
<dbReference type="Proteomes" id="UP000596063">
    <property type="component" value="Chromosome"/>
</dbReference>
<name>A0A7T4QYC7_9GAMM</name>